<keyword evidence="2" id="KW-1133">Transmembrane helix</keyword>
<keyword evidence="2" id="KW-0812">Transmembrane</keyword>
<feature type="transmembrane region" description="Helical" evidence="2">
    <location>
        <begin position="185"/>
        <end position="204"/>
    </location>
</feature>
<feature type="compositionally biased region" description="Basic residues" evidence="1">
    <location>
        <begin position="211"/>
        <end position="221"/>
    </location>
</feature>
<evidence type="ECO:0000313" key="4">
    <source>
        <dbReference type="EMBL" id="TFL03560.1"/>
    </source>
</evidence>
<accession>A0A5C3QRU8</accession>
<evidence type="ECO:0000256" key="1">
    <source>
        <dbReference type="SAM" id="MobiDB-lite"/>
    </source>
</evidence>
<organism evidence="4 5">
    <name type="scientific">Pterulicium gracile</name>
    <dbReference type="NCBI Taxonomy" id="1884261"/>
    <lineage>
        <taxon>Eukaryota</taxon>
        <taxon>Fungi</taxon>
        <taxon>Dikarya</taxon>
        <taxon>Basidiomycota</taxon>
        <taxon>Agaricomycotina</taxon>
        <taxon>Agaricomycetes</taxon>
        <taxon>Agaricomycetidae</taxon>
        <taxon>Agaricales</taxon>
        <taxon>Pleurotineae</taxon>
        <taxon>Pterulaceae</taxon>
        <taxon>Pterulicium</taxon>
    </lineage>
</organism>
<gene>
    <name evidence="4" type="ORF">BDV98DRAFT_602975</name>
</gene>
<feature type="signal peptide" evidence="3">
    <location>
        <begin position="1"/>
        <end position="30"/>
    </location>
</feature>
<evidence type="ECO:0008006" key="6">
    <source>
        <dbReference type="Google" id="ProtNLM"/>
    </source>
</evidence>
<evidence type="ECO:0000313" key="5">
    <source>
        <dbReference type="Proteomes" id="UP000305067"/>
    </source>
</evidence>
<feature type="chain" id="PRO_5022921408" description="Transmembrane protein" evidence="3">
    <location>
        <begin position="31"/>
        <end position="283"/>
    </location>
</feature>
<dbReference type="AlphaFoldDB" id="A0A5C3QRU8"/>
<proteinExistence type="predicted"/>
<evidence type="ECO:0000256" key="2">
    <source>
        <dbReference type="SAM" id="Phobius"/>
    </source>
</evidence>
<keyword evidence="2" id="KW-0472">Membrane</keyword>
<dbReference type="EMBL" id="ML178820">
    <property type="protein sequence ID" value="TFL03560.1"/>
    <property type="molecule type" value="Genomic_DNA"/>
</dbReference>
<keyword evidence="5" id="KW-1185">Reference proteome</keyword>
<protein>
    <recommendedName>
        <fullName evidence="6">Transmembrane protein</fullName>
    </recommendedName>
</protein>
<name>A0A5C3QRU8_9AGAR</name>
<reference evidence="4 5" key="1">
    <citation type="journal article" date="2019" name="Nat. Ecol. Evol.">
        <title>Megaphylogeny resolves global patterns of mushroom evolution.</title>
        <authorList>
            <person name="Varga T."/>
            <person name="Krizsan K."/>
            <person name="Foldi C."/>
            <person name="Dima B."/>
            <person name="Sanchez-Garcia M."/>
            <person name="Sanchez-Ramirez S."/>
            <person name="Szollosi G.J."/>
            <person name="Szarkandi J.G."/>
            <person name="Papp V."/>
            <person name="Albert L."/>
            <person name="Andreopoulos W."/>
            <person name="Angelini C."/>
            <person name="Antonin V."/>
            <person name="Barry K.W."/>
            <person name="Bougher N.L."/>
            <person name="Buchanan P."/>
            <person name="Buyck B."/>
            <person name="Bense V."/>
            <person name="Catcheside P."/>
            <person name="Chovatia M."/>
            <person name="Cooper J."/>
            <person name="Damon W."/>
            <person name="Desjardin D."/>
            <person name="Finy P."/>
            <person name="Geml J."/>
            <person name="Haridas S."/>
            <person name="Hughes K."/>
            <person name="Justo A."/>
            <person name="Karasinski D."/>
            <person name="Kautmanova I."/>
            <person name="Kiss B."/>
            <person name="Kocsube S."/>
            <person name="Kotiranta H."/>
            <person name="LaButti K.M."/>
            <person name="Lechner B.E."/>
            <person name="Liimatainen K."/>
            <person name="Lipzen A."/>
            <person name="Lukacs Z."/>
            <person name="Mihaltcheva S."/>
            <person name="Morgado L.N."/>
            <person name="Niskanen T."/>
            <person name="Noordeloos M.E."/>
            <person name="Ohm R.A."/>
            <person name="Ortiz-Santana B."/>
            <person name="Ovrebo C."/>
            <person name="Racz N."/>
            <person name="Riley R."/>
            <person name="Savchenko A."/>
            <person name="Shiryaev A."/>
            <person name="Soop K."/>
            <person name="Spirin V."/>
            <person name="Szebenyi C."/>
            <person name="Tomsovsky M."/>
            <person name="Tulloss R.E."/>
            <person name="Uehling J."/>
            <person name="Grigoriev I.V."/>
            <person name="Vagvolgyi C."/>
            <person name="Papp T."/>
            <person name="Martin F.M."/>
            <person name="Miettinen O."/>
            <person name="Hibbett D.S."/>
            <person name="Nagy L.G."/>
        </authorList>
    </citation>
    <scope>NUCLEOTIDE SEQUENCE [LARGE SCALE GENOMIC DNA]</scope>
    <source>
        <strain evidence="4 5">CBS 309.79</strain>
    </source>
</reference>
<feature type="region of interest" description="Disordered" evidence="1">
    <location>
        <begin position="211"/>
        <end position="283"/>
    </location>
</feature>
<keyword evidence="3" id="KW-0732">Signal</keyword>
<sequence>MARFTYILSIFSTLLLAILVCLSSGTIATAASGMSTTQGTVNDIRDYMPDFSNGLRLRSPAQKRIHAQSSPSQAQHSNLHTVIARQNPADALGMMVAAQSTLSLLEAQRTRFSDDEDAQQPTSTFPILDAPPQPTLPPTSFVDPQGELPSQLSLPLPSESAIQNFLLPFPGEDNNMLPHITAPDIVAVVTVGVVVIIILVLFFLPRKRTKPARGKVARTPKPRYIIQSPEDPRYSYPLDLEKGKEESEENQQYTSAFKFPPMPSPAHTTGHDSPPGYSSPRFS</sequence>
<dbReference type="Proteomes" id="UP000305067">
    <property type="component" value="Unassembled WGS sequence"/>
</dbReference>
<feature type="region of interest" description="Disordered" evidence="1">
    <location>
        <begin position="114"/>
        <end position="150"/>
    </location>
</feature>
<evidence type="ECO:0000256" key="3">
    <source>
        <dbReference type="SAM" id="SignalP"/>
    </source>
</evidence>